<dbReference type="PANTHER" id="PTHR43133:SF66">
    <property type="entry name" value="ECF RNA POLYMERASE SIGMA FACTOR SIGK"/>
    <property type="match status" value="1"/>
</dbReference>
<keyword evidence="3" id="KW-0731">Sigma factor</keyword>
<evidence type="ECO:0000256" key="2">
    <source>
        <dbReference type="ARBA" id="ARBA00023015"/>
    </source>
</evidence>
<evidence type="ECO:0000256" key="3">
    <source>
        <dbReference type="ARBA" id="ARBA00023082"/>
    </source>
</evidence>
<name>A0ABV6F354_9MICC</name>
<evidence type="ECO:0000256" key="1">
    <source>
        <dbReference type="ARBA" id="ARBA00010641"/>
    </source>
</evidence>
<accession>A0ABV6F354</accession>
<feature type="transmembrane region" description="Helical" evidence="6">
    <location>
        <begin position="355"/>
        <end position="377"/>
    </location>
</feature>
<dbReference type="InterPro" id="IPR039425">
    <property type="entry name" value="RNA_pol_sigma-70-like"/>
</dbReference>
<proteinExistence type="inferred from homology"/>
<dbReference type="EMBL" id="JBHLWH010000014">
    <property type="protein sequence ID" value="MFC0247947.1"/>
    <property type="molecule type" value="Genomic_DNA"/>
</dbReference>
<feature type="region of interest" description="Disordered" evidence="5">
    <location>
        <begin position="1"/>
        <end position="34"/>
    </location>
</feature>
<evidence type="ECO:0000313" key="9">
    <source>
        <dbReference type="EMBL" id="MFC0247947.1"/>
    </source>
</evidence>
<reference evidence="9 10" key="1">
    <citation type="submission" date="2024-09" db="EMBL/GenBank/DDBJ databases">
        <authorList>
            <person name="Sun Q."/>
            <person name="Mori K."/>
        </authorList>
    </citation>
    <scope>NUCLEOTIDE SEQUENCE [LARGE SCALE GENOMIC DNA]</scope>
    <source>
        <strain evidence="9 10">CCM 7609</strain>
    </source>
</reference>
<dbReference type="Gene3D" id="1.10.1740.10">
    <property type="match status" value="1"/>
</dbReference>
<evidence type="ECO:0000259" key="7">
    <source>
        <dbReference type="Pfam" id="PF08281"/>
    </source>
</evidence>
<dbReference type="InterPro" id="IPR013249">
    <property type="entry name" value="RNA_pol_sigma70_r4_t2"/>
</dbReference>
<keyword evidence="4" id="KW-0804">Transcription</keyword>
<dbReference type="SUPFAM" id="SSF88946">
    <property type="entry name" value="Sigma2 domain of RNA polymerase sigma factors"/>
    <property type="match status" value="1"/>
</dbReference>
<dbReference type="Pfam" id="PF08281">
    <property type="entry name" value="Sigma70_r4_2"/>
    <property type="match status" value="1"/>
</dbReference>
<protein>
    <submittedName>
        <fullName evidence="9">Anti-sigma factor domain-containing protein</fullName>
    </submittedName>
</protein>
<dbReference type="InterPro" id="IPR036388">
    <property type="entry name" value="WH-like_DNA-bd_sf"/>
</dbReference>
<keyword evidence="2" id="KW-0805">Transcription regulation</keyword>
<evidence type="ECO:0000259" key="8">
    <source>
        <dbReference type="Pfam" id="PF10099"/>
    </source>
</evidence>
<feature type="compositionally biased region" description="Low complexity" evidence="5">
    <location>
        <begin position="20"/>
        <end position="34"/>
    </location>
</feature>
<keyword evidence="6" id="KW-1133">Transmembrane helix</keyword>
<feature type="compositionally biased region" description="Acidic residues" evidence="5">
    <location>
        <begin position="514"/>
        <end position="534"/>
    </location>
</feature>
<evidence type="ECO:0000313" key="10">
    <source>
        <dbReference type="Proteomes" id="UP001589766"/>
    </source>
</evidence>
<dbReference type="PANTHER" id="PTHR43133">
    <property type="entry name" value="RNA POLYMERASE ECF-TYPE SIGMA FACTO"/>
    <property type="match status" value="1"/>
</dbReference>
<keyword evidence="10" id="KW-1185">Reference proteome</keyword>
<feature type="region of interest" description="Disordered" evidence="5">
    <location>
        <begin position="497"/>
        <end position="534"/>
    </location>
</feature>
<comment type="caution">
    <text evidence="9">The sequence shown here is derived from an EMBL/GenBank/DDBJ whole genome shotgun (WGS) entry which is preliminary data.</text>
</comment>
<comment type="similarity">
    <text evidence="1">Belongs to the sigma-70 factor family. ECF subfamily.</text>
</comment>
<dbReference type="RefSeq" id="WP_378040579.1">
    <property type="nucleotide sequence ID" value="NZ_JBHLWH010000014.1"/>
</dbReference>
<dbReference type="CDD" id="cd06171">
    <property type="entry name" value="Sigma70_r4"/>
    <property type="match status" value="1"/>
</dbReference>
<dbReference type="InterPro" id="IPR013325">
    <property type="entry name" value="RNA_pol_sigma_r2"/>
</dbReference>
<gene>
    <name evidence="9" type="ORF">ACFFIO_05470</name>
</gene>
<keyword evidence="6" id="KW-0812">Transmembrane</keyword>
<evidence type="ECO:0000256" key="5">
    <source>
        <dbReference type="SAM" id="MobiDB-lite"/>
    </source>
</evidence>
<evidence type="ECO:0000256" key="6">
    <source>
        <dbReference type="SAM" id="Phobius"/>
    </source>
</evidence>
<feature type="domain" description="RNA polymerase sigma factor 70 region 4 type 2" evidence="7">
    <location>
        <begin position="157"/>
        <end position="203"/>
    </location>
</feature>
<dbReference type="InterPro" id="IPR013324">
    <property type="entry name" value="RNA_pol_sigma_r3/r4-like"/>
</dbReference>
<keyword evidence="6" id="KW-0472">Membrane</keyword>
<dbReference type="SUPFAM" id="SSF88659">
    <property type="entry name" value="Sigma3 and sigma4 domains of RNA polymerase sigma factors"/>
    <property type="match status" value="1"/>
</dbReference>
<dbReference type="InterPro" id="IPR041916">
    <property type="entry name" value="Anti_sigma_zinc_sf"/>
</dbReference>
<evidence type="ECO:0000256" key="4">
    <source>
        <dbReference type="ARBA" id="ARBA00023163"/>
    </source>
</evidence>
<dbReference type="Gene3D" id="1.10.10.10">
    <property type="entry name" value="Winged helix-like DNA-binding domain superfamily/Winged helix DNA-binding domain"/>
    <property type="match status" value="1"/>
</dbReference>
<dbReference type="Proteomes" id="UP001589766">
    <property type="component" value="Unassembled WGS sequence"/>
</dbReference>
<organism evidence="9 10">
    <name type="scientific">Citricoccus parietis</name>
    <dbReference type="NCBI Taxonomy" id="592307"/>
    <lineage>
        <taxon>Bacteria</taxon>
        <taxon>Bacillati</taxon>
        <taxon>Actinomycetota</taxon>
        <taxon>Actinomycetes</taxon>
        <taxon>Micrococcales</taxon>
        <taxon>Micrococcaceae</taxon>
        <taxon>Citricoccus</taxon>
    </lineage>
</organism>
<feature type="domain" description="Anti-sigma K factor RskA C-terminal" evidence="8">
    <location>
        <begin position="358"/>
        <end position="484"/>
    </location>
</feature>
<dbReference type="Pfam" id="PF10099">
    <property type="entry name" value="RskA_C"/>
    <property type="match status" value="1"/>
</dbReference>
<dbReference type="InterPro" id="IPR018764">
    <property type="entry name" value="RskA_C"/>
</dbReference>
<dbReference type="Gene3D" id="1.10.10.1320">
    <property type="entry name" value="Anti-sigma factor, zinc-finger domain"/>
    <property type="match status" value="1"/>
</dbReference>
<sequence>MKKNAPGLPDRPTVPEDEPVPSATSATSPAATDLGLPGLDDLLRLAGEGDQASFSAFYDATAPWVYGLACSIFASEADADEATVLTYVRVWDAAPHERFDDDSVRARHRSVLCWLEVLAHETMTRLLREDALPEYGAGLLPDGAGAAEGGHRQPTTVLSVLTPAQFQALDLAWAGGRTYRQVAEELGIAVPTVKSRLRDAVQRVSTRYQEKFLGRSSEDDPVLHRAVTPEIAARTGTTRNFTLNLSQDMENGLAKEWADLVALDAVADPEREELDRFLSRQGPEFTTLWRARIEGARRTVTWAFRGLAHEPPSELLDELLHRLPAQDVGMGLVDGLGPSESPDHGGTPKRPVKKWMLVVAWLLILVLGVWTIVRLIVGPDIVSAVDSAEDSFTTRETSLTDGGSMQGHVSKDQDLAYVTFAGMPSPGEGNVFQLWLFPIDGSAPHSLGTHTLEDLQDPVTFRGVERFRELVVTLEPEGGSDTPTSASLGNVDLVHQVTQGPIYGGHPNSTPTPPEDDGSAGDDEGAGGDEGDED</sequence>